<feature type="transmembrane region" description="Helical" evidence="7">
    <location>
        <begin position="250"/>
        <end position="274"/>
    </location>
</feature>
<dbReference type="InterPro" id="IPR003362">
    <property type="entry name" value="Bact_transf"/>
</dbReference>
<name>A0ABS4VQZ8_9PSEU</name>
<evidence type="ECO:0000256" key="5">
    <source>
        <dbReference type="ARBA" id="ARBA00022989"/>
    </source>
</evidence>
<dbReference type="Pfam" id="PF13727">
    <property type="entry name" value="CoA_binding_3"/>
    <property type="match status" value="1"/>
</dbReference>
<protein>
    <submittedName>
        <fullName evidence="9">Exopolysaccharide biosynthesis polyprenyl glycosylphosphotransferase</fullName>
    </submittedName>
</protein>
<dbReference type="EMBL" id="JAGINU010000001">
    <property type="protein sequence ID" value="MBP2366346.1"/>
    <property type="molecule type" value="Genomic_DNA"/>
</dbReference>
<dbReference type="Proteomes" id="UP001519295">
    <property type="component" value="Unassembled WGS sequence"/>
</dbReference>
<dbReference type="PANTHER" id="PTHR30576">
    <property type="entry name" value="COLANIC BIOSYNTHESIS UDP-GLUCOSE LIPID CARRIER TRANSFERASE"/>
    <property type="match status" value="1"/>
</dbReference>
<keyword evidence="3" id="KW-0808">Transferase</keyword>
<evidence type="ECO:0000313" key="9">
    <source>
        <dbReference type="EMBL" id="MBP2366346.1"/>
    </source>
</evidence>
<keyword evidence="5 7" id="KW-1133">Transmembrane helix</keyword>
<dbReference type="InterPro" id="IPR017475">
    <property type="entry name" value="EPS_sugar_tfrase"/>
</dbReference>
<keyword evidence="10" id="KW-1185">Reference proteome</keyword>
<comment type="similarity">
    <text evidence="2">Belongs to the bacterial sugar transferase family.</text>
</comment>
<evidence type="ECO:0000256" key="7">
    <source>
        <dbReference type="SAM" id="Phobius"/>
    </source>
</evidence>
<evidence type="ECO:0000256" key="4">
    <source>
        <dbReference type="ARBA" id="ARBA00022692"/>
    </source>
</evidence>
<keyword evidence="6 7" id="KW-0472">Membrane</keyword>
<comment type="caution">
    <text evidence="9">The sequence shown here is derived from an EMBL/GenBank/DDBJ whole genome shotgun (WGS) entry which is preliminary data.</text>
</comment>
<organism evidence="9 10">
    <name type="scientific">Pseudonocardia parietis</name>
    <dbReference type="NCBI Taxonomy" id="570936"/>
    <lineage>
        <taxon>Bacteria</taxon>
        <taxon>Bacillati</taxon>
        <taxon>Actinomycetota</taxon>
        <taxon>Actinomycetes</taxon>
        <taxon>Pseudonocardiales</taxon>
        <taxon>Pseudonocardiaceae</taxon>
        <taxon>Pseudonocardia</taxon>
    </lineage>
</organism>
<accession>A0ABS4VQZ8</accession>
<dbReference type="NCBIfam" id="TIGR03025">
    <property type="entry name" value="EPS_sugtrans"/>
    <property type="match status" value="1"/>
</dbReference>
<dbReference type="RefSeq" id="WP_245350768.1">
    <property type="nucleotide sequence ID" value="NZ_JAGINU010000001.1"/>
</dbReference>
<gene>
    <name evidence="9" type="ORF">JOF36_002042</name>
</gene>
<dbReference type="Pfam" id="PF02397">
    <property type="entry name" value="Bac_transf"/>
    <property type="match status" value="1"/>
</dbReference>
<dbReference type="Gene3D" id="3.40.50.720">
    <property type="entry name" value="NAD(P)-binding Rossmann-like Domain"/>
    <property type="match status" value="1"/>
</dbReference>
<evidence type="ECO:0000256" key="2">
    <source>
        <dbReference type="ARBA" id="ARBA00006464"/>
    </source>
</evidence>
<evidence type="ECO:0000256" key="3">
    <source>
        <dbReference type="ARBA" id="ARBA00022679"/>
    </source>
</evidence>
<evidence type="ECO:0000259" key="8">
    <source>
        <dbReference type="Pfam" id="PF02397"/>
    </source>
</evidence>
<proteinExistence type="inferred from homology"/>
<reference evidence="9 10" key="1">
    <citation type="submission" date="2021-03" db="EMBL/GenBank/DDBJ databases">
        <title>Sequencing the genomes of 1000 actinobacteria strains.</title>
        <authorList>
            <person name="Klenk H.-P."/>
        </authorList>
    </citation>
    <scope>NUCLEOTIDE SEQUENCE [LARGE SCALE GENOMIC DNA]</scope>
    <source>
        <strain evidence="9 10">DSM 45256</strain>
    </source>
</reference>
<evidence type="ECO:0000256" key="1">
    <source>
        <dbReference type="ARBA" id="ARBA00004141"/>
    </source>
</evidence>
<evidence type="ECO:0000313" key="10">
    <source>
        <dbReference type="Proteomes" id="UP001519295"/>
    </source>
</evidence>
<keyword evidence="4 7" id="KW-0812">Transmembrane</keyword>
<evidence type="ECO:0000256" key="6">
    <source>
        <dbReference type="ARBA" id="ARBA00023136"/>
    </source>
</evidence>
<feature type="transmembrane region" description="Helical" evidence="7">
    <location>
        <begin position="81"/>
        <end position="102"/>
    </location>
</feature>
<comment type="subcellular location">
    <subcellularLocation>
        <location evidence="1">Membrane</location>
        <topology evidence="1">Multi-pass membrane protein</topology>
    </subcellularLocation>
</comment>
<sequence length="434" mass="47784">MLVPPVDLLLLLTPVLWNPEQWKAVVSGALLAVLLLTGGGRYRARLHLSVLDELPYILGRILAASAVVGTIIAFRHDLDDVTVYLVNAAVSWALVVAGRFVTTAVIRAARKRAAVAHRTIVVGGGPVAQELVGILDRYPAYGLAVLGFVDDSERPPAGSLVSHLGRVDDLEFVVRTTEADVLLVADGALDETTLLDRVRRDACVECDLLVVPRLHHFHNQTGLTDHIGSIPIVRIRNPSLRGPARLAKRVFDVVVSGGFLILLTPLLAVSALAVRLEGGPGVIFRQERVGEDGKIFQCLKLRSMRPATPGESASRWNVANDPRVGPVGRFLRRTSIDEIPQLWNIVRGDMTLVGPRPERPHFVDQFSAEFPRYRERHRVRSGLTGLAQVSGLRGDTSIADRARFDNYYIENWSLWLDTKILIRTITEVVLARGR</sequence>
<feature type="transmembrane region" description="Helical" evidence="7">
    <location>
        <begin position="54"/>
        <end position="75"/>
    </location>
</feature>
<dbReference type="PANTHER" id="PTHR30576:SF0">
    <property type="entry name" value="UNDECAPRENYL-PHOSPHATE N-ACETYLGALACTOSAMINYL 1-PHOSPHATE TRANSFERASE-RELATED"/>
    <property type="match status" value="1"/>
</dbReference>
<feature type="transmembrane region" description="Helical" evidence="7">
    <location>
        <begin position="22"/>
        <end position="42"/>
    </location>
</feature>
<feature type="domain" description="Bacterial sugar transferase" evidence="8">
    <location>
        <begin position="248"/>
        <end position="429"/>
    </location>
</feature>